<proteinExistence type="predicted"/>
<reference evidence="1" key="1">
    <citation type="journal article" date="2020" name="Stud. Mycol.">
        <title>101 Dothideomycetes genomes: a test case for predicting lifestyles and emergence of pathogens.</title>
        <authorList>
            <person name="Haridas S."/>
            <person name="Albert R."/>
            <person name="Binder M."/>
            <person name="Bloem J."/>
            <person name="Labutti K."/>
            <person name="Salamov A."/>
            <person name="Andreopoulos B."/>
            <person name="Baker S."/>
            <person name="Barry K."/>
            <person name="Bills G."/>
            <person name="Bluhm B."/>
            <person name="Cannon C."/>
            <person name="Castanera R."/>
            <person name="Culley D."/>
            <person name="Daum C."/>
            <person name="Ezra D."/>
            <person name="Gonzalez J."/>
            <person name="Henrissat B."/>
            <person name="Kuo A."/>
            <person name="Liang C."/>
            <person name="Lipzen A."/>
            <person name="Lutzoni F."/>
            <person name="Magnuson J."/>
            <person name="Mondo S."/>
            <person name="Nolan M."/>
            <person name="Ohm R."/>
            <person name="Pangilinan J."/>
            <person name="Park H.-J."/>
            <person name="Ramirez L."/>
            <person name="Alfaro M."/>
            <person name="Sun H."/>
            <person name="Tritt A."/>
            <person name="Yoshinaga Y."/>
            <person name="Zwiers L.-H."/>
            <person name="Turgeon B."/>
            <person name="Goodwin S."/>
            <person name="Spatafora J."/>
            <person name="Crous P."/>
            <person name="Grigoriev I."/>
        </authorList>
    </citation>
    <scope>NUCLEOTIDE SEQUENCE</scope>
    <source>
        <strain evidence="1">CBS 113979</strain>
    </source>
</reference>
<dbReference type="AlphaFoldDB" id="A0A6G1H7D8"/>
<accession>A0A6G1H7D8</accession>
<name>A0A6G1H7D8_9PEZI</name>
<dbReference type="Proteomes" id="UP000800041">
    <property type="component" value="Unassembled WGS sequence"/>
</dbReference>
<evidence type="ECO:0000313" key="2">
    <source>
        <dbReference type="Proteomes" id="UP000800041"/>
    </source>
</evidence>
<organism evidence="1 2">
    <name type="scientific">Aulographum hederae CBS 113979</name>
    <dbReference type="NCBI Taxonomy" id="1176131"/>
    <lineage>
        <taxon>Eukaryota</taxon>
        <taxon>Fungi</taxon>
        <taxon>Dikarya</taxon>
        <taxon>Ascomycota</taxon>
        <taxon>Pezizomycotina</taxon>
        <taxon>Dothideomycetes</taxon>
        <taxon>Pleosporomycetidae</taxon>
        <taxon>Aulographales</taxon>
        <taxon>Aulographaceae</taxon>
    </lineage>
</organism>
<protein>
    <submittedName>
        <fullName evidence="1">Uncharacterized protein</fullName>
    </submittedName>
</protein>
<evidence type="ECO:0000313" key="1">
    <source>
        <dbReference type="EMBL" id="KAF1989075.1"/>
    </source>
</evidence>
<gene>
    <name evidence="1" type="ORF">K402DRAFT_402266</name>
</gene>
<sequence>MGYAFWKLAVINAEVFGNVIHHFSRKFRQVHSESVDIRLRALECFPFQRLGELGMPFFICDDKLFCQANNNHQSSQQASPTKGCEVNKGQCERTRVNDVKRNIGYCAMTKKLAVVVTIVYENKSLTHCTIEPYTVYQHKCRSRSVVGFRGGTCAGYAKI</sequence>
<dbReference type="EMBL" id="ML977146">
    <property type="protein sequence ID" value="KAF1989075.1"/>
    <property type="molecule type" value="Genomic_DNA"/>
</dbReference>
<keyword evidence="2" id="KW-1185">Reference proteome</keyword>